<dbReference type="EMBL" id="RPHB01000008">
    <property type="protein sequence ID" value="MBW3469577.1"/>
    <property type="molecule type" value="Genomic_DNA"/>
</dbReference>
<name>A0A951J1P9_9BACT</name>
<proteinExistence type="predicted"/>
<protein>
    <submittedName>
        <fullName evidence="1">Uncharacterized protein</fullName>
    </submittedName>
</protein>
<evidence type="ECO:0000313" key="1">
    <source>
        <dbReference type="EMBL" id="MBW3469577.1"/>
    </source>
</evidence>
<dbReference type="RefSeq" id="WP_219292787.1">
    <property type="nucleotide sequence ID" value="NZ_RPHB01000008.1"/>
</dbReference>
<gene>
    <name evidence="1" type="ORF">EGN73_17400</name>
</gene>
<comment type="caution">
    <text evidence="1">The sequence shown here is derived from an EMBL/GenBank/DDBJ whole genome shotgun (WGS) entry which is preliminary data.</text>
</comment>
<sequence length="79" mass="9246">MDIFEILTLMDEKEIQVNKKLESIISSNPDPFPFERINKGKSLLKLMEEIRKCIETDQLLLAGMKLKELEYHGIQLLLK</sequence>
<keyword evidence="2" id="KW-1185">Reference proteome</keyword>
<dbReference type="AlphaFoldDB" id="A0A951J1P9"/>
<accession>A0A951J1P9</accession>
<organism evidence="1 2">
    <name type="scientific">Arthrospiribacter ruber</name>
    <dbReference type="NCBI Taxonomy" id="2487934"/>
    <lineage>
        <taxon>Bacteria</taxon>
        <taxon>Pseudomonadati</taxon>
        <taxon>Bacteroidota</taxon>
        <taxon>Cytophagia</taxon>
        <taxon>Cytophagales</taxon>
        <taxon>Cyclobacteriaceae</taxon>
        <taxon>Arthrospiribacter</taxon>
    </lineage>
</organism>
<reference evidence="1 2" key="1">
    <citation type="journal article" date="2020" name="Syst. Appl. Microbiol.">
        <title>Arthrospiribacter ruber gen. nov., sp. nov., a novel bacterium isolated from Arthrospira cultures.</title>
        <authorList>
            <person name="Waleron M."/>
            <person name="Misztak A."/>
            <person name="Waleron M.M."/>
            <person name="Furmaniak M."/>
            <person name="Mrozik A."/>
            <person name="Waleron K."/>
        </authorList>
    </citation>
    <scope>NUCLEOTIDE SEQUENCE [LARGE SCALE GENOMIC DNA]</scope>
    <source>
        <strain evidence="1 2">DPMB0001</strain>
    </source>
</reference>
<dbReference type="Proteomes" id="UP000727490">
    <property type="component" value="Unassembled WGS sequence"/>
</dbReference>
<evidence type="ECO:0000313" key="2">
    <source>
        <dbReference type="Proteomes" id="UP000727490"/>
    </source>
</evidence>